<evidence type="ECO:0000313" key="3">
    <source>
        <dbReference type="Proteomes" id="UP000682645"/>
    </source>
</evidence>
<evidence type="ECO:0000313" key="2">
    <source>
        <dbReference type="EMBL" id="QBB28676.1"/>
    </source>
</evidence>
<dbReference type="Proteomes" id="UP000682645">
    <property type="component" value="Segment"/>
</dbReference>
<dbReference type="InterPro" id="IPR057680">
    <property type="entry name" value="DUF7920"/>
</dbReference>
<feature type="domain" description="DUF7920" evidence="1">
    <location>
        <begin position="36"/>
        <end position="290"/>
    </location>
</feature>
<proteinExistence type="predicted"/>
<dbReference type="PANTHER" id="PTHR38566:SF1">
    <property type="entry name" value="CHROMOSOME UNDETERMINED SCAFFOLD_18, WHOLE GENOME SHOTGUN SEQUENCE"/>
    <property type="match status" value="1"/>
</dbReference>
<gene>
    <name evidence="2" type="ORF">HgNV_071</name>
</gene>
<evidence type="ECO:0000259" key="1">
    <source>
        <dbReference type="Pfam" id="PF25536"/>
    </source>
</evidence>
<dbReference type="EMBL" id="MK439999">
    <property type="protein sequence ID" value="QBB28676.1"/>
    <property type="molecule type" value="Genomic_DNA"/>
</dbReference>
<name>A0A411HBB2_9VIRU</name>
<organism evidence="2 3">
    <name type="scientific">Homarus gammarus nudivirus</name>
    <dbReference type="NCBI Taxonomy" id="2509616"/>
    <lineage>
        <taxon>Viruses</taxon>
        <taxon>Viruses incertae sedis</taxon>
        <taxon>Naldaviricetes</taxon>
        <taxon>Lefavirales</taxon>
        <taxon>Nudiviridae</taxon>
        <taxon>Gammanudivirus</taxon>
        <taxon>Gammanudivirus hogammari</taxon>
    </lineage>
</organism>
<protein>
    <submittedName>
        <fullName evidence="2">LOC108666550-like protein</fullName>
    </submittedName>
</protein>
<dbReference type="PANTHER" id="PTHR38566">
    <property type="entry name" value="RNA_LIG_T4_1 DOMAIN-CONTAINING PROTEIN"/>
    <property type="match status" value="1"/>
</dbReference>
<accession>A0A411HBB2</accession>
<dbReference type="Pfam" id="PF25536">
    <property type="entry name" value="DUF7920"/>
    <property type="match status" value="1"/>
</dbReference>
<sequence>MDPLSSSLVKSTTRKIPEGILPSNYEGSLVDISVKCKGPDDIVYKQNRLLWEKIPRGYTRLELNGGNSEVVIYANHKFDYQMHHPIGDDETYDRIVAVEKMNGEAAHFSGRYIGDEFYFIAGSKKTHIIFQNEDHIKLYNDDVNVYARTIATALLDKFNSMPSYKQEDLKGFLSTTKVTAVMEILLPDNQHIVQLEEGPNELVGLFFTKQPPLSDITTLLAYPFEAGMEVFEDFEFTVPNFEYVDYIEDHRQEVRSRKYTEGVVYFLQNTAEDTIGVIKQKSKWYAHIRALRQQAQYALRVKPPIEWAKEQSRNRMETLQGYTYTTDMELSEWMDISDKWIEYATKNIQHKDEVSCNFPSTWNKFIEECNILHDYDVC</sequence>
<keyword evidence="3" id="KW-1185">Reference proteome</keyword>
<reference evidence="2" key="1">
    <citation type="journal article" date="2019" name="Sci. Rep.">
        <title>The first clawed lobster virus Homarus gammarus nudivirus (HgNV n. sp.) expands the diversity of the Nudiviridae.</title>
        <authorList>
            <person name="Holt C.C."/>
            <person name="Stone M."/>
            <person name="Bass D."/>
            <person name="Bateman K.S."/>
            <person name="van Aerle R."/>
            <person name="Daniels C.L."/>
            <person name="van der Giezen M."/>
            <person name="Ross S.H."/>
            <person name="Hooper C."/>
            <person name="Stentiford G.D."/>
        </authorList>
    </citation>
    <scope>NUCLEOTIDE SEQUENCE</scope>
    <source>
        <strain evidence="2">52S104HLG2</strain>
    </source>
</reference>